<organism evidence="7 8">
    <name type="scientific">Cochliobolus sativus</name>
    <name type="common">Common root rot and spot blotch fungus</name>
    <name type="synonym">Bipolaris sorokiniana</name>
    <dbReference type="NCBI Taxonomy" id="45130"/>
    <lineage>
        <taxon>Eukaryota</taxon>
        <taxon>Fungi</taxon>
        <taxon>Dikarya</taxon>
        <taxon>Ascomycota</taxon>
        <taxon>Pezizomycotina</taxon>
        <taxon>Dothideomycetes</taxon>
        <taxon>Pleosporomycetidae</taxon>
        <taxon>Pleosporales</taxon>
        <taxon>Pleosporineae</taxon>
        <taxon>Pleosporaceae</taxon>
        <taxon>Bipolaris</taxon>
    </lineage>
</organism>
<evidence type="ECO:0000256" key="2">
    <source>
        <dbReference type="ARBA" id="ARBA00022670"/>
    </source>
</evidence>
<feature type="region of interest" description="Disordered" evidence="6">
    <location>
        <begin position="1"/>
        <end position="33"/>
    </location>
</feature>
<dbReference type="InterPro" id="IPR029058">
    <property type="entry name" value="AB_hydrolase_fold"/>
</dbReference>
<gene>
    <name evidence="7" type="ORF">GGP41_000381</name>
</gene>
<dbReference type="SUPFAM" id="SSF53474">
    <property type="entry name" value="alpha/beta-Hydrolases"/>
    <property type="match status" value="1"/>
</dbReference>
<evidence type="ECO:0000256" key="1">
    <source>
        <dbReference type="ARBA" id="ARBA00011079"/>
    </source>
</evidence>
<dbReference type="InterPro" id="IPR008758">
    <property type="entry name" value="Peptidase_S28"/>
</dbReference>
<evidence type="ECO:0000313" key="7">
    <source>
        <dbReference type="EMBL" id="KAF5847642.1"/>
    </source>
</evidence>
<sequence length="515" mass="58493">MLGGPESQGRSRFRRRQSPQGTDGNPGVGYFEQPIDHHNPSLGTFKMRYSWSNKFWKGHGSPIVLFLPSETNPAPFVDWYGNYSSIEFYFSQEQSTYNLGAAYILLENRYYGESSPYSELTTANLKYLTFDQAMRDTVNFAQNAKLPFAANSTASDVPWVLTSGSYSGVIAIDIATKLPGTFWAYWVTGAAVQEQEDFWRQSDSFLKTGPKNCTKDEIDALKASFGLQDLTHNDDFVNQLSQNPELRYSMQFDFLTAPDVMNSYMCCDAIEGVWDPVTRNYTHSKLPGVEGVGVEKVLENWTKWMKYYQLPGFCASFGEKYYPGLYSKNSTYCDESYDPNNPFYTDMSVGNPWNRQYLWLSCNEPFSARTASAPKGVTTLISRLLNVEYGYHMCDMLFPKGPHGEAYGLRTADEFNEYWGGWNIGNTSRLLLVNGEYDYWRSATVAAENRPEGPLKSTEQLPTWIVPGGYHCSDSLYYRNGRLNEGVRKVIHEILAQLEAWVKEWPGKNDSSSTS</sequence>
<evidence type="ECO:0008006" key="9">
    <source>
        <dbReference type="Google" id="ProtNLM"/>
    </source>
</evidence>
<proteinExistence type="inferred from homology"/>
<accession>A0A8H5ZE99</accession>
<evidence type="ECO:0000256" key="4">
    <source>
        <dbReference type="ARBA" id="ARBA00022801"/>
    </source>
</evidence>
<dbReference type="EMBL" id="WNKQ01000013">
    <property type="protein sequence ID" value="KAF5847642.1"/>
    <property type="molecule type" value="Genomic_DNA"/>
</dbReference>
<dbReference type="Gene3D" id="3.40.50.1820">
    <property type="entry name" value="alpha/beta hydrolase"/>
    <property type="match status" value="2"/>
</dbReference>
<dbReference type="GO" id="GO:0008239">
    <property type="term" value="F:dipeptidyl-peptidase activity"/>
    <property type="evidence" value="ECO:0007669"/>
    <property type="project" value="TreeGrafter"/>
</dbReference>
<keyword evidence="3" id="KW-0732">Signal</keyword>
<protein>
    <recommendedName>
        <fullName evidence="9">Serine carboxypeptidase S28</fullName>
    </recommendedName>
</protein>
<reference evidence="7" key="1">
    <citation type="submission" date="2019-11" db="EMBL/GenBank/DDBJ databases">
        <title>Bipolaris sorokiniana Genome sequencing.</title>
        <authorList>
            <person name="Wang H."/>
        </authorList>
    </citation>
    <scope>NUCLEOTIDE SEQUENCE</scope>
</reference>
<dbReference type="Pfam" id="PF05577">
    <property type="entry name" value="Peptidase_S28"/>
    <property type="match status" value="1"/>
</dbReference>
<keyword evidence="5" id="KW-0325">Glycoprotein</keyword>
<evidence type="ECO:0000256" key="6">
    <source>
        <dbReference type="SAM" id="MobiDB-lite"/>
    </source>
</evidence>
<dbReference type="GO" id="GO:0070008">
    <property type="term" value="F:serine-type exopeptidase activity"/>
    <property type="evidence" value="ECO:0007669"/>
    <property type="project" value="InterPro"/>
</dbReference>
<evidence type="ECO:0000313" key="8">
    <source>
        <dbReference type="Proteomes" id="UP000624244"/>
    </source>
</evidence>
<dbReference type="GO" id="GO:0006508">
    <property type="term" value="P:proteolysis"/>
    <property type="evidence" value="ECO:0007669"/>
    <property type="project" value="UniProtKB-KW"/>
</dbReference>
<dbReference type="OMA" id="ETRWFTL"/>
<keyword evidence="2" id="KW-0645">Protease</keyword>
<name>A0A8H5ZE99_COCSA</name>
<dbReference type="AlphaFoldDB" id="A0A8H5ZE99"/>
<dbReference type="Proteomes" id="UP000624244">
    <property type="component" value="Unassembled WGS sequence"/>
</dbReference>
<keyword evidence="4" id="KW-0378">Hydrolase</keyword>
<comment type="caution">
    <text evidence="7">The sequence shown here is derived from an EMBL/GenBank/DDBJ whole genome shotgun (WGS) entry which is preliminary data.</text>
</comment>
<dbReference type="PANTHER" id="PTHR11010:SF23">
    <property type="entry name" value="SERINE PEPTIDASE"/>
    <property type="match status" value="1"/>
</dbReference>
<evidence type="ECO:0000256" key="5">
    <source>
        <dbReference type="ARBA" id="ARBA00023180"/>
    </source>
</evidence>
<evidence type="ECO:0000256" key="3">
    <source>
        <dbReference type="ARBA" id="ARBA00022729"/>
    </source>
</evidence>
<comment type="similarity">
    <text evidence="1">Belongs to the peptidase S28 family.</text>
</comment>
<dbReference type="PANTHER" id="PTHR11010">
    <property type="entry name" value="PROTEASE S28 PRO-X CARBOXYPEPTIDASE-RELATED"/>
    <property type="match status" value="1"/>
</dbReference>